<feature type="region of interest" description="Disordered" evidence="1">
    <location>
        <begin position="30"/>
        <end position="76"/>
    </location>
</feature>
<dbReference type="AlphaFoldDB" id="A0A3S0JVH0"/>
<keyword evidence="4" id="KW-1185">Reference proteome</keyword>
<evidence type="ECO:0000256" key="2">
    <source>
        <dbReference type="SAM" id="SignalP"/>
    </source>
</evidence>
<name>A0A3S0JVH0_9BURK</name>
<feature type="compositionally biased region" description="Gly residues" evidence="1">
    <location>
        <begin position="142"/>
        <end position="154"/>
    </location>
</feature>
<feature type="compositionally biased region" description="Low complexity" evidence="1">
    <location>
        <begin position="30"/>
        <end position="68"/>
    </location>
</feature>
<evidence type="ECO:0000313" key="4">
    <source>
        <dbReference type="Proteomes" id="UP000267418"/>
    </source>
</evidence>
<protein>
    <submittedName>
        <fullName evidence="3">DUF3613 domain-containing protein</fullName>
    </submittedName>
</protein>
<evidence type="ECO:0000256" key="1">
    <source>
        <dbReference type="SAM" id="MobiDB-lite"/>
    </source>
</evidence>
<reference evidence="3 4" key="1">
    <citation type="submission" date="2018-12" db="EMBL/GenBank/DDBJ databases">
        <title>The genome of Variovorax gossypii DSM 100435.</title>
        <authorList>
            <person name="Gao J."/>
            <person name="Sun J."/>
        </authorList>
    </citation>
    <scope>NUCLEOTIDE SEQUENCE [LARGE SCALE GENOMIC DNA]</scope>
    <source>
        <strain evidence="3 4">DSM 100435</strain>
    </source>
</reference>
<dbReference type="RefSeq" id="WP_126471298.1">
    <property type="nucleotide sequence ID" value="NZ_RXOE01000003.1"/>
</dbReference>
<accession>A0A3S0JVH0</accession>
<feature type="chain" id="PRO_5018622733" evidence="2">
    <location>
        <begin position="31"/>
        <end position="154"/>
    </location>
</feature>
<dbReference type="InterPro" id="IPR022053">
    <property type="entry name" value="DUF3613"/>
</dbReference>
<dbReference type="EMBL" id="RXOE01000003">
    <property type="protein sequence ID" value="RTQ33802.1"/>
    <property type="molecule type" value="Genomic_DNA"/>
</dbReference>
<dbReference type="Pfam" id="PF12266">
    <property type="entry name" value="DUF3613"/>
    <property type="match status" value="1"/>
</dbReference>
<dbReference type="OrthoDB" id="8797260at2"/>
<evidence type="ECO:0000313" key="3">
    <source>
        <dbReference type="EMBL" id="RTQ33802.1"/>
    </source>
</evidence>
<gene>
    <name evidence="3" type="ORF">EJP69_15650</name>
</gene>
<proteinExistence type="predicted"/>
<feature type="signal peptide" evidence="2">
    <location>
        <begin position="1"/>
        <end position="30"/>
    </location>
</feature>
<organism evidence="3 4">
    <name type="scientific">Variovorax gossypii</name>
    <dbReference type="NCBI Taxonomy" id="1679495"/>
    <lineage>
        <taxon>Bacteria</taxon>
        <taxon>Pseudomonadati</taxon>
        <taxon>Pseudomonadota</taxon>
        <taxon>Betaproteobacteria</taxon>
        <taxon>Burkholderiales</taxon>
        <taxon>Comamonadaceae</taxon>
        <taxon>Variovorax</taxon>
    </lineage>
</organism>
<dbReference type="Proteomes" id="UP000267418">
    <property type="component" value="Unassembled WGS sequence"/>
</dbReference>
<feature type="region of interest" description="Disordered" evidence="1">
    <location>
        <begin position="133"/>
        <end position="154"/>
    </location>
</feature>
<sequence>MKKTPAARLAALCASGFAATLMVAAPMALAQQQQQLQQPSSAAKAQEPAAPAASAPTPAAAATAAPQQGQDEMAEAGEYVYERLQVGDATQGLLAWQRGGEISSATPRTIAGDIASRSYERYLKSFEYPIPERMTSSVKSTSGGGSSSGGGAPK</sequence>
<comment type="caution">
    <text evidence="3">The sequence shown here is derived from an EMBL/GenBank/DDBJ whole genome shotgun (WGS) entry which is preliminary data.</text>
</comment>
<keyword evidence="2" id="KW-0732">Signal</keyword>